<dbReference type="RefSeq" id="WP_182300155.1">
    <property type="nucleotide sequence ID" value="NZ_CP041969.1"/>
</dbReference>
<dbReference type="GO" id="GO:0003700">
    <property type="term" value="F:DNA-binding transcription factor activity"/>
    <property type="evidence" value="ECO:0007669"/>
    <property type="project" value="InterPro"/>
</dbReference>
<dbReference type="Pfam" id="PF00072">
    <property type="entry name" value="Response_reg"/>
    <property type="match status" value="1"/>
</dbReference>
<dbReference type="InterPro" id="IPR051552">
    <property type="entry name" value="HptR"/>
</dbReference>
<dbReference type="PANTHER" id="PTHR42713:SF3">
    <property type="entry name" value="TRANSCRIPTIONAL REGULATORY PROTEIN HPTR"/>
    <property type="match status" value="1"/>
</dbReference>
<dbReference type="KEGG" id="cchl:FPL14_24155"/>
<keyword evidence="6" id="KW-0238">DNA-binding</keyword>
<keyword evidence="3 8" id="KW-0597">Phosphoprotein</keyword>
<keyword evidence="2" id="KW-0963">Cytoplasm</keyword>
<keyword evidence="7" id="KW-0804">Transcription</keyword>
<evidence type="ECO:0000256" key="6">
    <source>
        <dbReference type="ARBA" id="ARBA00023125"/>
    </source>
</evidence>
<evidence type="ECO:0000313" key="11">
    <source>
        <dbReference type="EMBL" id="QMV43920.1"/>
    </source>
</evidence>
<evidence type="ECO:0000313" key="12">
    <source>
        <dbReference type="Proteomes" id="UP000515679"/>
    </source>
</evidence>
<evidence type="ECO:0000256" key="3">
    <source>
        <dbReference type="ARBA" id="ARBA00022553"/>
    </source>
</evidence>
<dbReference type="InterPro" id="IPR018060">
    <property type="entry name" value="HTH_AraC"/>
</dbReference>
<dbReference type="PANTHER" id="PTHR42713">
    <property type="entry name" value="HISTIDINE KINASE-RELATED"/>
    <property type="match status" value="1"/>
</dbReference>
<accession>A0A7G5C3Y6</accession>
<feature type="modified residue" description="4-aspartylphosphate" evidence="8">
    <location>
        <position position="58"/>
    </location>
</feature>
<dbReference type="SMART" id="SM00448">
    <property type="entry name" value="REC"/>
    <property type="match status" value="1"/>
</dbReference>
<dbReference type="Proteomes" id="UP000515679">
    <property type="component" value="Chromosome"/>
</dbReference>
<dbReference type="SUPFAM" id="SSF52172">
    <property type="entry name" value="CheY-like"/>
    <property type="match status" value="1"/>
</dbReference>
<keyword evidence="12" id="KW-1185">Reference proteome</keyword>
<evidence type="ECO:0000259" key="9">
    <source>
        <dbReference type="PROSITE" id="PS01124"/>
    </source>
</evidence>
<name>A0A7G5C3Y6_9BACL</name>
<dbReference type="PROSITE" id="PS00041">
    <property type="entry name" value="HTH_ARAC_FAMILY_1"/>
    <property type="match status" value="1"/>
</dbReference>
<dbReference type="GO" id="GO:0005737">
    <property type="term" value="C:cytoplasm"/>
    <property type="evidence" value="ECO:0007669"/>
    <property type="project" value="UniProtKB-SubCell"/>
</dbReference>
<dbReference type="InterPro" id="IPR001789">
    <property type="entry name" value="Sig_transdc_resp-reg_receiver"/>
</dbReference>
<keyword evidence="5" id="KW-0805">Transcription regulation</keyword>
<dbReference type="Gene3D" id="1.10.10.60">
    <property type="entry name" value="Homeodomain-like"/>
    <property type="match status" value="2"/>
</dbReference>
<sequence length="543" mass="63334">MDRMLQLLLVDDEMSVVDTIAQTIHWEELGIGAVHKAYSALEAMNLLNIHQIDIVITDIGMPGINGLELSRNIYMHWKNTKCLLLTAHADFDYAQIAIQNNIYDYILKPISDEALIERVRAVVETIRVERESHSVVQRAKDTMREHIPRFRSELLHDLLEGKRISAEKLAEKINLLEVPIEIGENVAMMLIRYKEQFSDYDPFDMSLMEFAVGNMAEETFHEYYDLWCSRDVHDYLTVVLIPKEQDDGPAQPNEELLNRLINQFQRNVQHYLKRNISVLFGHGGVFPQDLFRMYHNLLLLFRQRFGSEQDMPLYITDGGELADIATLQRLYEPPRLMHLMEAGDWSAIEQKLDTIIEELEQRWAESPEHILEAFFAIYSAFSNMAHTNGKMMIDLIDSDYMRAKELQPCKTVKHLSDWVWSVFHKFHQQAQSETLSARLSTVKDAQKYILSNLSYDISVQSIADHLRMNPSYLSRLYKLEMGENISDYITKLKLEKSIQLLKSSTKKVYEISIEVGYQNPHYFIKLFKKHYGTTPQEYRNAQV</sequence>
<organism evidence="11 12">
    <name type="scientific">Cohnella cholangitidis</name>
    <dbReference type="NCBI Taxonomy" id="2598458"/>
    <lineage>
        <taxon>Bacteria</taxon>
        <taxon>Bacillati</taxon>
        <taxon>Bacillota</taxon>
        <taxon>Bacilli</taxon>
        <taxon>Bacillales</taxon>
        <taxon>Paenibacillaceae</taxon>
        <taxon>Cohnella</taxon>
    </lineage>
</organism>
<proteinExistence type="predicted"/>
<evidence type="ECO:0000256" key="4">
    <source>
        <dbReference type="ARBA" id="ARBA00023012"/>
    </source>
</evidence>
<dbReference type="InterPro" id="IPR011006">
    <property type="entry name" value="CheY-like_superfamily"/>
</dbReference>
<dbReference type="Gene3D" id="3.40.50.2300">
    <property type="match status" value="1"/>
</dbReference>
<evidence type="ECO:0000256" key="2">
    <source>
        <dbReference type="ARBA" id="ARBA00022490"/>
    </source>
</evidence>
<dbReference type="PROSITE" id="PS01124">
    <property type="entry name" value="HTH_ARAC_FAMILY_2"/>
    <property type="match status" value="1"/>
</dbReference>
<evidence type="ECO:0000256" key="7">
    <source>
        <dbReference type="ARBA" id="ARBA00023163"/>
    </source>
</evidence>
<dbReference type="CDD" id="cd17536">
    <property type="entry name" value="REC_YesN-like"/>
    <property type="match status" value="1"/>
</dbReference>
<keyword evidence="4" id="KW-0902">Two-component regulatory system</keyword>
<dbReference type="EMBL" id="CP041969">
    <property type="protein sequence ID" value="QMV43920.1"/>
    <property type="molecule type" value="Genomic_DNA"/>
</dbReference>
<dbReference type="GO" id="GO:0043565">
    <property type="term" value="F:sequence-specific DNA binding"/>
    <property type="evidence" value="ECO:0007669"/>
    <property type="project" value="InterPro"/>
</dbReference>
<evidence type="ECO:0000256" key="5">
    <source>
        <dbReference type="ARBA" id="ARBA00023015"/>
    </source>
</evidence>
<dbReference type="InterPro" id="IPR018062">
    <property type="entry name" value="HTH_AraC-typ_CS"/>
</dbReference>
<comment type="subcellular location">
    <subcellularLocation>
        <location evidence="1">Cytoplasm</location>
    </subcellularLocation>
</comment>
<dbReference type="InterPro" id="IPR020449">
    <property type="entry name" value="Tscrpt_reg_AraC-type_HTH"/>
</dbReference>
<dbReference type="PRINTS" id="PR00032">
    <property type="entry name" value="HTHARAC"/>
</dbReference>
<gene>
    <name evidence="11" type="ORF">FPL14_24155</name>
</gene>
<feature type="domain" description="Response regulatory" evidence="10">
    <location>
        <begin position="6"/>
        <end position="123"/>
    </location>
</feature>
<dbReference type="PROSITE" id="PS50110">
    <property type="entry name" value="RESPONSE_REGULATORY"/>
    <property type="match status" value="1"/>
</dbReference>
<dbReference type="SUPFAM" id="SSF46689">
    <property type="entry name" value="Homeodomain-like"/>
    <property type="match status" value="2"/>
</dbReference>
<dbReference type="Pfam" id="PF12833">
    <property type="entry name" value="HTH_18"/>
    <property type="match status" value="1"/>
</dbReference>
<evidence type="ECO:0000256" key="1">
    <source>
        <dbReference type="ARBA" id="ARBA00004496"/>
    </source>
</evidence>
<dbReference type="AlphaFoldDB" id="A0A7G5C3Y6"/>
<reference evidence="11 12" key="1">
    <citation type="submission" date="2019-07" db="EMBL/GenBank/DDBJ databases">
        <authorList>
            <person name="Kim J.K."/>
            <person name="Cheong H.-M."/>
            <person name="Choi Y."/>
            <person name="Hwang K.J."/>
            <person name="Lee S."/>
            <person name="Choi C."/>
        </authorList>
    </citation>
    <scope>NUCLEOTIDE SEQUENCE [LARGE SCALE GENOMIC DNA]</scope>
    <source>
        <strain evidence="11 12">KS 22</strain>
    </source>
</reference>
<protein>
    <submittedName>
        <fullName evidence="11">Response regulator</fullName>
    </submittedName>
</protein>
<evidence type="ECO:0000259" key="10">
    <source>
        <dbReference type="PROSITE" id="PS50110"/>
    </source>
</evidence>
<dbReference type="GO" id="GO:0000160">
    <property type="term" value="P:phosphorelay signal transduction system"/>
    <property type="evidence" value="ECO:0007669"/>
    <property type="project" value="UniProtKB-KW"/>
</dbReference>
<feature type="domain" description="HTH araC/xylS-type" evidence="9">
    <location>
        <begin position="443"/>
        <end position="541"/>
    </location>
</feature>
<evidence type="ECO:0000256" key="8">
    <source>
        <dbReference type="PROSITE-ProRule" id="PRU00169"/>
    </source>
</evidence>
<dbReference type="InterPro" id="IPR009057">
    <property type="entry name" value="Homeodomain-like_sf"/>
</dbReference>
<dbReference type="SMART" id="SM00342">
    <property type="entry name" value="HTH_ARAC"/>
    <property type="match status" value="1"/>
</dbReference>